<protein>
    <submittedName>
        <fullName evidence="3">DUF260 domain-containing protein</fullName>
    </submittedName>
</protein>
<dbReference type="AlphaFoldDB" id="A0A1Q3C6Q9"/>
<feature type="domain" description="LOB" evidence="2">
    <location>
        <begin position="17"/>
        <end position="118"/>
    </location>
</feature>
<organism evidence="3 4">
    <name type="scientific">Cephalotus follicularis</name>
    <name type="common">Albany pitcher plant</name>
    <dbReference type="NCBI Taxonomy" id="3775"/>
    <lineage>
        <taxon>Eukaryota</taxon>
        <taxon>Viridiplantae</taxon>
        <taxon>Streptophyta</taxon>
        <taxon>Embryophyta</taxon>
        <taxon>Tracheophyta</taxon>
        <taxon>Spermatophyta</taxon>
        <taxon>Magnoliopsida</taxon>
        <taxon>eudicotyledons</taxon>
        <taxon>Gunneridae</taxon>
        <taxon>Pentapetalae</taxon>
        <taxon>rosids</taxon>
        <taxon>fabids</taxon>
        <taxon>Oxalidales</taxon>
        <taxon>Cephalotaceae</taxon>
        <taxon>Cephalotus</taxon>
    </lineage>
</organism>
<proteinExistence type="inferred from homology"/>
<reference evidence="4" key="1">
    <citation type="submission" date="2016-04" db="EMBL/GenBank/DDBJ databases">
        <title>Cephalotus genome sequencing.</title>
        <authorList>
            <person name="Fukushima K."/>
            <person name="Hasebe M."/>
            <person name="Fang X."/>
        </authorList>
    </citation>
    <scope>NUCLEOTIDE SEQUENCE [LARGE SCALE GENOMIC DNA]</scope>
    <source>
        <strain evidence="4">cv. St1</strain>
    </source>
</reference>
<evidence type="ECO:0000313" key="3">
    <source>
        <dbReference type="EMBL" id="GAV75976.1"/>
    </source>
</evidence>
<evidence type="ECO:0000313" key="4">
    <source>
        <dbReference type="Proteomes" id="UP000187406"/>
    </source>
</evidence>
<dbReference type="OrthoDB" id="913402at2759"/>
<keyword evidence="4" id="KW-1185">Reference proteome</keyword>
<name>A0A1Q3C6Q9_CEPFO</name>
<dbReference type="InParanoid" id="A0A1Q3C6Q9"/>
<dbReference type="PROSITE" id="PS50891">
    <property type="entry name" value="LOB"/>
    <property type="match status" value="1"/>
</dbReference>
<sequence>MLRNNNDQNGTSTNTHPACAACKHQRKRCTVDCTLAPYFPADKSREFQAVHRVFGVANVAKIIRTVNVEDRKSVADSLIWEAYCRQQDPVLGAYGEYKKIYDELKLYKSQIQIQNENKNQNQLVQLPAGQGGIMTYKSVAGLIGWNGTTNGLNSIKHLGIGGGVNNNTLNFSHDNENAIVDFSTYGYSPYYVECQDKLKQERDFDAVIVPLQPQQRHSINGYNQQHYLSGKLMACLSTLTYIFFKRRGSIYIC</sequence>
<gene>
    <name evidence="3" type="ORF">CFOL_v3_19452</name>
</gene>
<comment type="similarity">
    <text evidence="1">Belongs to the LOB domain-containing protein family.</text>
</comment>
<evidence type="ECO:0000256" key="1">
    <source>
        <dbReference type="ARBA" id="ARBA00005474"/>
    </source>
</evidence>
<accession>A0A1Q3C6Q9</accession>
<dbReference type="Pfam" id="PF03195">
    <property type="entry name" value="LOB"/>
    <property type="match status" value="1"/>
</dbReference>
<evidence type="ECO:0000259" key="2">
    <source>
        <dbReference type="PROSITE" id="PS50891"/>
    </source>
</evidence>
<dbReference type="EMBL" id="BDDD01001437">
    <property type="protein sequence ID" value="GAV75976.1"/>
    <property type="molecule type" value="Genomic_DNA"/>
</dbReference>
<comment type="caution">
    <text evidence="3">The sequence shown here is derived from an EMBL/GenBank/DDBJ whole genome shotgun (WGS) entry which is preliminary data.</text>
</comment>
<dbReference type="PANTHER" id="PTHR31301">
    <property type="entry name" value="LOB DOMAIN-CONTAINING PROTEIN 4-RELATED"/>
    <property type="match status" value="1"/>
</dbReference>
<dbReference type="InterPro" id="IPR004883">
    <property type="entry name" value="LOB"/>
</dbReference>
<dbReference type="PANTHER" id="PTHR31301:SF19">
    <property type="entry name" value="LOB DOMAIN-CONTAINING PROTEIN 2"/>
    <property type="match status" value="1"/>
</dbReference>
<dbReference type="Proteomes" id="UP000187406">
    <property type="component" value="Unassembled WGS sequence"/>
</dbReference>
<dbReference type="STRING" id="3775.A0A1Q3C6Q9"/>